<gene>
    <name evidence="1" type="ORF">GND95_11420</name>
</gene>
<accession>A0A7C8LNZ1</accession>
<dbReference type="AlphaFoldDB" id="A0A7C8LNZ1"/>
<reference evidence="1 2" key="1">
    <citation type="submission" date="2019-12" db="EMBL/GenBank/DDBJ databases">
        <title>Defluviitalea raffinosedens, isolated from a biogas fermenter, genome sequencing and characterization.</title>
        <authorList>
            <person name="Rettenmaier R."/>
            <person name="Schneider M."/>
            <person name="Neuhaus K."/>
            <person name="Liebl W."/>
            <person name="Zverlov V."/>
        </authorList>
    </citation>
    <scope>NUCLEOTIDE SEQUENCE [LARGE SCALE GENOMIC DNA]</scope>
    <source>
        <strain evidence="1 2">249c-K6</strain>
    </source>
</reference>
<evidence type="ECO:0000313" key="1">
    <source>
        <dbReference type="EMBL" id="KAE9631364.1"/>
    </source>
</evidence>
<sequence>MFITIDRFENGFAVVELENGKVIDMPKELIPEGAKEGTVLEIRIDDQETEKRKREIEEMAKDLWT</sequence>
<dbReference type="InterPro" id="IPR021377">
    <property type="entry name" value="DUF3006"/>
</dbReference>
<dbReference type="RefSeq" id="WP_158741291.1">
    <property type="nucleotide sequence ID" value="NZ_JAFBEP010000002.1"/>
</dbReference>
<keyword evidence="2" id="KW-1185">Reference proteome</keyword>
<dbReference type="Proteomes" id="UP000483018">
    <property type="component" value="Unassembled WGS sequence"/>
</dbReference>
<dbReference type="Pfam" id="PF11213">
    <property type="entry name" value="DUF3006"/>
    <property type="match status" value="1"/>
</dbReference>
<name>A0A7C8LNZ1_9FIRM</name>
<dbReference type="Gene3D" id="6.20.120.50">
    <property type="match status" value="1"/>
</dbReference>
<organism evidence="1 2">
    <name type="scientific">Defluviitalea raffinosedens</name>
    <dbReference type="NCBI Taxonomy" id="1450156"/>
    <lineage>
        <taxon>Bacteria</taxon>
        <taxon>Bacillati</taxon>
        <taxon>Bacillota</taxon>
        <taxon>Clostridia</taxon>
        <taxon>Lachnospirales</taxon>
        <taxon>Defluviitaleaceae</taxon>
        <taxon>Defluviitalea</taxon>
    </lineage>
</organism>
<dbReference type="EMBL" id="WSLF01000012">
    <property type="protein sequence ID" value="KAE9631364.1"/>
    <property type="molecule type" value="Genomic_DNA"/>
</dbReference>
<proteinExistence type="predicted"/>
<protein>
    <submittedName>
        <fullName evidence="1">DUF3006 family protein</fullName>
    </submittedName>
</protein>
<evidence type="ECO:0000313" key="2">
    <source>
        <dbReference type="Proteomes" id="UP000483018"/>
    </source>
</evidence>
<dbReference type="OrthoDB" id="164847at2"/>
<comment type="caution">
    <text evidence="1">The sequence shown here is derived from an EMBL/GenBank/DDBJ whole genome shotgun (WGS) entry which is preliminary data.</text>
</comment>